<evidence type="ECO:0000256" key="1">
    <source>
        <dbReference type="SAM" id="MobiDB-lite"/>
    </source>
</evidence>
<feature type="region of interest" description="Disordered" evidence="1">
    <location>
        <begin position="109"/>
        <end position="162"/>
    </location>
</feature>
<reference evidence="2" key="2">
    <citation type="submission" date="2022-01" db="EMBL/GenBank/DDBJ databases">
        <authorList>
            <person name="Yamashiro T."/>
            <person name="Shiraishi A."/>
            <person name="Satake H."/>
            <person name="Nakayama K."/>
        </authorList>
    </citation>
    <scope>NUCLEOTIDE SEQUENCE</scope>
</reference>
<name>A0ABQ4WRT2_9ASTR</name>
<comment type="caution">
    <text evidence="2">The sequence shown here is derived from an EMBL/GenBank/DDBJ whole genome shotgun (WGS) entry which is preliminary data.</text>
</comment>
<keyword evidence="3" id="KW-1185">Reference proteome</keyword>
<reference evidence="2" key="1">
    <citation type="journal article" date="2022" name="Int. J. Mol. Sci.">
        <title>Draft Genome of Tanacetum Coccineum: Genomic Comparison of Closely Related Tanacetum-Family Plants.</title>
        <authorList>
            <person name="Yamashiro T."/>
            <person name="Shiraishi A."/>
            <person name="Nakayama K."/>
            <person name="Satake H."/>
        </authorList>
    </citation>
    <scope>NUCLEOTIDE SEQUENCE</scope>
</reference>
<protein>
    <submittedName>
        <fullName evidence="2">Uncharacterized protein</fullName>
    </submittedName>
</protein>
<accession>A0ABQ4WRT2</accession>
<feature type="compositionally biased region" description="Polar residues" evidence="1">
    <location>
        <begin position="109"/>
        <end position="124"/>
    </location>
</feature>
<gene>
    <name evidence="2" type="ORF">Tco_0628948</name>
</gene>
<proteinExistence type="predicted"/>
<evidence type="ECO:0000313" key="3">
    <source>
        <dbReference type="Proteomes" id="UP001151760"/>
    </source>
</evidence>
<sequence length="416" mass="46638">MSHTMLLGPDVVLGANPIPHCLARGVHMDRAVWHEPEQFSLELNNISLEIYTIQRSKTICIRRSFTSLWQKPNLQACRISQVVLVEILENLAENDSIVAELGLSSEITQSPGGSFDTSEGSKNSRSFKDSGRSDEEYYEDGASSKEGGFETPQVRRSTRESKAPKAIIEEMVSLGKNKTWSLVRISAGKKASQRLWMFRVKEEHDGSKSWAGRKPRVQIEGNSVRTDSSTEAMVDDMLVTGSDMAELNKPKGKFPLVFEMKDRCSKKHVLNYVFTVGVTTVEWEILIFVEDSWNEEPCSDVHQVGDEREIEVLHSFNWPPRGLITEDGVLPERGYSQFNDVSSGYLVAQPQVNPDSMIAQGRHIVVLGLRGGLLGANPIPHRFAQGVHTDRAVWHDHAVWHEPEQFSSDLNNISLV</sequence>
<dbReference type="EMBL" id="BQNB010008878">
    <property type="protein sequence ID" value="GJS55586.1"/>
    <property type="molecule type" value="Genomic_DNA"/>
</dbReference>
<dbReference type="Proteomes" id="UP001151760">
    <property type="component" value="Unassembled WGS sequence"/>
</dbReference>
<evidence type="ECO:0000313" key="2">
    <source>
        <dbReference type="EMBL" id="GJS55586.1"/>
    </source>
</evidence>
<organism evidence="2 3">
    <name type="scientific">Tanacetum coccineum</name>
    <dbReference type="NCBI Taxonomy" id="301880"/>
    <lineage>
        <taxon>Eukaryota</taxon>
        <taxon>Viridiplantae</taxon>
        <taxon>Streptophyta</taxon>
        <taxon>Embryophyta</taxon>
        <taxon>Tracheophyta</taxon>
        <taxon>Spermatophyta</taxon>
        <taxon>Magnoliopsida</taxon>
        <taxon>eudicotyledons</taxon>
        <taxon>Gunneridae</taxon>
        <taxon>Pentapetalae</taxon>
        <taxon>asterids</taxon>
        <taxon>campanulids</taxon>
        <taxon>Asterales</taxon>
        <taxon>Asteraceae</taxon>
        <taxon>Asteroideae</taxon>
        <taxon>Anthemideae</taxon>
        <taxon>Anthemidinae</taxon>
        <taxon>Tanacetum</taxon>
    </lineage>
</organism>
<feature type="compositionally biased region" description="Basic and acidic residues" evidence="1">
    <location>
        <begin position="126"/>
        <end position="135"/>
    </location>
</feature>